<dbReference type="Pfam" id="PF13188">
    <property type="entry name" value="PAS_8"/>
    <property type="match status" value="1"/>
</dbReference>
<dbReference type="SMART" id="SM00267">
    <property type="entry name" value="GGDEF"/>
    <property type="match status" value="1"/>
</dbReference>
<dbReference type="NCBIfam" id="TIGR00229">
    <property type="entry name" value="sensory_box"/>
    <property type="match status" value="2"/>
</dbReference>
<dbReference type="SMART" id="SM00052">
    <property type="entry name" value="EAL"/>
    <property type="match status" value="1"/>
</dbReference>
<evidence type="ECO:0000313" key="5">
    <source>
        <dbReference type="EMBL" id="NMG44880.1"/>
    </source>
</evidence>
<proteinExistence type="predicted"/>
<dbReference type="Gene3D" id="3.20.20.450">
    <property type="entry name" value="EAL domain"/>
    <property type="match status" value="1"/>
</dbReference>
<dbReference type="InterPro" id="IPR029787">
    <property type="entry name" value="Nucleotide_cyclase"/>
</dbReference>
<dbReference type="CDD" id="cd01949">
    <property type="entry name" value="GGDEF"/>
    <property type="match status" value="1"/>
</dbReference>
<dbReference type="InterPro" id="IPR000014">
    <property type="entry name" value="PAS"/>
</dbReference>
<dbReference type="Pfam" id="PF00563">
    <property type="entry name" value="EAL"/>
    <property type="match status" value="1"/>
</dbReference>
<dbReference type="SUPFAM" id="SSF55785">
    <property type="entry name" value="PYP-like sensor domain (PAS domain)"/>
    <property type="match status" value="2"/>
</dbReference>
<dbReference type="SMART" id="SM00091">
    <property type="entry name" value="PAS"/>
    <property type="match status" value="2"/>
</dbReference>
<organism evidence="5 6">
    <name type="scientific">Aromatoleum toluvorans</name>
    <dbReference type="NCBI Taxonomy" id="92002"/>
    <lineage>
        <taxon>Bacteria</taxon>
        <taxon>Pseudomonadati</taxon>
        <taxon>Pseudomonadota</taxon>
        <taxon>Betaproteobacteria</taxon>
        <taxon>Rhodocyclales</taxon>
        <taxon>Rhodocyclaceae</taxon>
        <taxon>Aromatoleum</taxon>
    </lineage>
</organism>
<dbReference type="InterPro" id="IPR013655">
    <property type="entry name" value="PAS_fold_3"/>
</dbReference>
<dbReference type="CDD" id="cd01948">
    <property type="entry name" value="EAL"/>
    <property type="match status" value="1"/>
</dbReference>
<dbReference type="Pfam" id="PF00990">
    <property type="entry name" value="GGDEF"/>
    <property type="match status" value="1"/>
</dbReference>
<feature type="domain" description="PAC" evidence="2">
    <location>
        <begin position="107"/>
        <end position="158"/>
    </location>
</feature>
<evidence type="ECO:0000259" key="1">
    <source>
        <dbReference type="PROSITE" id="PS50112"/>
    </source>
</evidence>
<accession>A0ABX1Q1Y6</accession>
<feature type="domain" description="EAL" evidence="3">
    <location>
        <begin position="459"/>
        <end position="712"/>
    </location>
</feature>
<dbReference type="InterPro" id="IPR035965">
    <property type="entry name" value="PAS-like_dom_sf"/>
</dbReference>
<dbReference type="CDD" id="cd00130">
    <property type="entry name" value="PAS"/>
    <property type="match status" value="2"/>
</dbReference>
<feature type="domain" description="PAC" evidence="2">
    <location>
        <begin position="234"/>
        <end position="286"/>
    </location>
</feature>
<dbReference type="PROSITE" id="PS50883">
    <property type="entry name" value="EAL"/>
    <property type="match status" value="1"/>
</dbReference>
<dbReference type="Gene3D" id="3.30.450.20">
    <property type="entry name" value="PAS domain"/>
    <property type="match status" value="2"/>
</dbReference>
<dbReference type="PROSITE" id="PS50887">
    <property type="entry name" value="GGDEF"/>
    <property type="match status" value="1"/>
</dbReference>
<dbReference type="PROSITE" id="PS50112">
    <property type="entry name" value="PAS"/>
    <property type="match status" value="2"/>
</dbReference>
<dbReference type="PROSITE" id="PS50113">
    <property type="entry name" value="PAC"/>
    <property type="match status" value="2"/>
</dbReference>
<dbReference type="Gene3D" id="3.30.70.270">
    <property type="match status" value="1"/>
</dbReference>
<name>A0ABX1Q1Y6_9RHOO</name>
<dbReference type="RefSeq" id="WP_169256726.1">
    <property type="nucleotide sequence ID" value="NZ_WTVN01000021.1"/>
</dbReference>
<dbReference type="Pfam" id="PF08447">
    <property type="entry name" value="PAS_3"/>
    <property type="match status" value="1"/>
</dbReference>
<feature type="domain" description="GGDEF" evidence="4">
    <location>
        <begin position="318"/>
        <end position="450"/>
    </location>
</feature>
<dbReference type="InterPro" id="IPR000160">
    <property type="entry name" value="GGDEF_dom"/>
</dbReference>
<dbReference type="NCBIfam" id="TIGR00254">
    <property type="entry name" value="GGDEF"/>
    <property type="match status" value="1"/>
</dbReference>
<dbReference type="InterPro" id="IPR043128">
    <property type="entry name" value="Rev_trsase/Diguanyl_cyclase"/>
</dbReference>
<evidence type="ECO:0000259" key="2">
    <source>
        <dbReference type="PROSITE" id="PS50113"/>
    </source>
</evidence>
<comment type="caution">
    <text evidence="5">The sequence shown here is derived from an EMBL/GenBank/DDBJ whole genome shotgun (WGS) entry which is preliminary data.</text>
</comment>
<dbReference type="SUPFAM" id="SSF55073">
    <property type="entry name" value="Nucleotide cyclase"/>
    <property type="match status" value="1"/>
</dbReference>
<dbReference type="SMART" id="SM00086">
    <property type="entry name" value="PAC"/>
    <property type="match status" value="2"/>
</dbReference>
<feature type="domain" description="PAS" evidence="1">
    <location>
        <begin position="29"/>
        <end position="104"/>
    </location>
</feature>
<dbReference type="InterPro" id="IPR001633">
    <property type="entry name" value="EAL_dom"/>
</dbReference>
<keyword evidence="6" id="KW-1185">Reference proteome</keyword>
<gene>
    <name evidence="5" type="ORF">GPA22_14230</name>
</gene>
<dbReference type="EMBL" id="WTVN01000021">
    <property type="protein sequence ID" value="NMG44880.1"/>
    <property type="molecule type" value="Genomic_DNA"/>
</dbReference>
<dbReference type="InterPro" id="IPR001610">
    <property type="entry name" value="PAC"/>
</dbReference>
<dbReference type="InterPro" id="IPR052155">
    <property type="entry name" value="Biofilm_reg_signaling"/>
</dbReference>
<feature type="domain" description="PAS" evidence="1">
    <location>
        <begin position="159"/>
        <end position="202"/>
    </location>
</feature>
<reference evidence="5 6" key="1">
    <citation type="submission" date="2019-12" db="EMBL/GenBank/DDBJ databases">
        <title>Comparative genomics gives insights into the taxonomy of the Azoarcus-Aromatoleum group and reveals separate origins of nif in the plant-associated Azoarcus and non-plant-associated Aromatoleum sub-groups.</title>
        <authorList>
            <person name="Lafos M."/>
            <person name="Maluk M."/>
            <person name="Batista M."/>
            <person name="Junghare M."/>
            <person name="Carmona M."/>
            <person name="Faoro H."/>
            <person name="Cruz L.M."/>
            <person name="Battistoni F."/>
            <person name="De Souza E."/>
            <person name="Pedrosa F."/>
            <person name="Chen W.-M."/>
            <person name="Poole P.S."/>
            <person name="Dixon R.A."/>
            <person name="James E.K."/>
        </authorList>
    </citation>
    <scope>NUCLEOTIDE SEQUENCE [LARGE SCALE GENOMIC DNA]</scope>
    <source>
        <strain evidence="5 6">Td21</strain>
    </source>
</reference>
<dbReference type="InterPro" id="IPR000700">
    <property type="entry name" value="PAS-assoc_C"/>
</dbReference>
<protein>
    <submittedName>
        <fullName evidence="5">EAL domain-containing protein</fullName>
    </submittedName>
</protein>
<dbReference type="Proteomes" id="UP000623795">
    <property type="component" value="Unassembled WGS sequence"/>
</dbReference>
<dbReference type="PANTHER" id="PTHR44757">
    <property type="entry name" value="DIGUANYLATE CYCLASE DGCP"/>
    <property type="match status" value="1"/>
</dbReference>
<evidence type="ECO:0000313" key="6">
    <source>
        <dbReference type="Proteomes" id="UP000623795"/>
    </source>
</evidence>
<dbReference type="SUPFAM" id="SSF141868">
    <property type="entry name" value="EAL domain-like"/>
    <property type="match status" value="1"/>
</dbReference>
<dbReference type="InterPro" id="IPR035919">
    <property type="entry name" value="EAL_sf"/>
</dbReference>
<dbReference type="PANTHER" id="PTHR44757:SF2">
    <property type="entry name" value="BIOFILM ARCHITECTURE MAINTENANCE PROTEIN MBAA"/>
    <property type="match status" value="1"/>
</dbReference>
<evidence type="ECO:0000259" key="3">
    <source>
        <dbReference type="PROSITE" id="PS50883"/>
    </source>
</evidence>
<evidence type="ECO:0000259" key="4">
    <source>
        <dbReference type="PROSITE" id="PS50887"/>
    </source>
</evidence>
<sequence>MTPLAPFSAAHGAPLSAVRSTVLPPHMDGGRVLAVLIDNLDGVVCRYAIDGPRTMRFVSEGSRRLFGYAPDELSSDDGVRYESLIHVEDRAPVHREIMLALAAGSRYRVEYRVHCRDGSVKWVLERGMGVRDEAARHVIEAFIEDITAQVEARQRLAEAESRYRSLFENSVIGIFQTMAEGRYLAANGALARMYGYDSPEALIADLQDIDRRLYVLPGRRDEFKRQIAERGYVSDFESEIFRRDGSTLWIAETAHAVYGAYGELLYYQGTVEDISVAKRYREQLEHQANHDPLTGLPNRNLLRDRLQQARAFVEREGGEVAVAFVDLDNFKVINDSLGHATGDELLLVTASRLKGCLRSIDTVARYGGDEFVLILHCARETDTLQRVFDRVQREVARPVQLGGHELQVTCSIGVAMLDGDQGVDELLQNADAAMYAAKSAGRATFAFYEASLNSAAVERLHLESALRHALERGEIEVYFQPKVDASGRACSVEALSRWVGSEFGAVSPATFIPIAEEVGLIEPITEFVLRTACSQAAQWHRAGFGPLAVAVNLSPRLFRSGAFVAQVALALADYGLPAECLELEITEGTLMDKGVDALEQLQGLKALGVRLAVDDFGTGYSSLAYLARFPLDILKIDKAFVSRATEGTREAILSRAVVTLGRDLGMRVVAEGVETEAQRELFASAGCHEFQGYLFARPLSASSADAWLAANTAAVPAAAPIAQSM</sequence>